<keyword evidence="5" id="KW-0297">G-protein coupled receptor</keyword>
<feature type="domain" description="G-protein coupled receptors family 1 profile" evidence="10">
    <location>
        <begin position="19"/>
        <end position="260"/>
    </location>
</feature>
<feature type="transmembrane region" description="Helical" evidence="9">
    <location>
        <begin position="208"/>
        <end position="226"/>
    </location>
</feature>
<dbReference type="PROSITE" id="PS50262">
    <property type="entry name" value="G_PROTEIN_RECEP_F1_2"/>
    <property type="match status" value="2"/>
</dbReference>
<dbReference type="InterPro" id="IPR000276">
    <property type="entry name" value="GPCR_Rhodpsn"/>
</dbReference>
<evidence type="ECO:0000313" key="12">
    <source>
        <dbReference type="Proteomes" id="UP001159405"/>
    </source>
</evidence>
<evidence type="ECO:0000256" key="7">
    <source>
        <dbReference type="ARBA" id="ARBA00023170"/>
    </source>
</evidence>
<dbReference type="InterPro" id="IPR050569">
    <property type="entry name" value="TAAR"/>
</dbReference>
<dbReference type="EMBL" id="CALNXK010000397">
    <property type="protein sequence ID" value="CAH3184734.1"/>
    <property type="molecule type" value="Genomic_DNA"/>
</dbReference>
<evidence type="ECO:0000313" key="11">
    <source>
        <dbReference type="EMBL" id="CAH3184734.1"/>
    </source>
</evidence>
<protein>
    <recommendedName>
        <fullName evidence="10">G-protein coupled receptors family 1 profile domain-containing protein</fullName>
    </recommendedName>
</protein>
<keyword evidence="2" id="KW-1003">Cell membrane</keyword>
<feature type="transmembrane region" description="Helical" evidence="9">
    <location>
        <begin position="39"/>
        <end position="60"/>
    </location>
</feature>
<keyword evidence="6 9" id="KW-0472">Membrane</keyword>
<dbReference type="SUPFAM" id="SSF81321">
    <property type="entry name" value="Family A G protein-coupled receptor-like"/>
    <property type="match status" value="2"/>
</dbReference>
<evidence type="ECO:0000256" key="2">
    <source>
        <dbReference type="ARBA" id="ARBA00022475"/>
    </source>
</evidence>
<comment type="subcellular location">
    <subcellularLocation>
        <location evidence="1">Cell membrane</location>
        <topology evidence="1">Multi-pass membrane protein</topology>
    </subcellularLocation>
</comment>
<dbReference type="PRINTS" id="PR00237">
    <property type="entry name" value="GPCRRHODOPSN"/>
</dbReference>
<feature type="transmembrane region" description="Helical" evidence="9">
    <location>
        <begin position="246"/>
        <end position="263"/>
    </location>
</feature>
<evidence type="ECO:0000256" key="3">
    <source>
        <dbReference type="ARBA" id="ARBA00022692"/>
    </source>
</evidence>
<evidence type="ECO:0000256" key="4">
    <source>
        <dbReference type="ARBA" id="ARBA00022989"/>
    </source>
</evidence>
<name>A0ABN8RZX8_9CNID</name>
<evidence type="ECO:0000259" key="10">
    <source>
        <dbReference type="PROSITE" id="PS50262"/>
    </source>
</evidence>
<evidence type="ECO:0000256" key="8">
    <source>
        <dbReference type="ARBA" id="ARBA00023224"/>
    </source>
</evidence>
<feature type="transmembrane region" description="Helical" evidence="9">
    <location>
        <begin position="449"/>
        <end position="472"/>
    </location>
</feature>
<feature type="transmembrane region" description="Helical" evidence="9">
    <location>
        <begin position="119"/>
        <end position="145"/>
    </location>
</feature>
<dbReference type="PANTHER" id="PTHR24249">
    <property type="entry name" value="HISTAMINE RECEPTOR-RELATED G-PROTEIN COUPLED RECEPTOR"/>
    <property type="match status" value="1"/>
</dbReference>
<dbReference type="Proteomes" id="UP001159405">
    <property type="component" value="Unassembled WGS sequence"/>
</dbReference>
<reference evidence="11 12" key="1">
    <citation type="submission" date="2022-05" db="EMBL/GenBank/DDBJ databases">
        <authorList>
            <consortium name="Genoscope - CEA"/>
            <person name="William W."/>
        </authorList>
    </citation>
    <scope>NUCLEOTIDE SEQUENCE [LARGE SCALE GENOMIC DNA]</scope>
</reference>
<feature type="transmembrane region" description="Helical" evidence="9">
    <location>
        <begin position="151"/>
        <end position="176"/>
    </location>
</feature>
<feature type="transmembrane region" description="Helical" evidence="9">
    <location>
        <begin position="6"/>
        <end position="27"/>
    </location>
</feature>
<evidence type="ECO:0000256" key="5">
    <source>
        <dbReference type="ARBA" id="ARBA00023040"/>
    </source>
</evidence>
<gene>
    <name evidence="11" type="ORF">PLOB_00030732</name>
</gene>
<accession>A0ABN8RZX8</accession>
<keyword evidence="8" id="KW-0807">Transducer</keyword>
<evidence type="ECO:0000256" key="1">
    <source>
        <dbReference type="ARBA" id="ARBA00004651"/>
    </source>
</evidence>
<feature type="transmembrane region" description="Helical" evidence="9">
    <location>
        <begin position="415"/>
        <end position="434"/>
    </location>
</feature>
<keyword evidence="3 9" id="KW-0812">Transmembrane</keyword>
<comment type="caution">
    <text evidence="11">The sequence shown here is derived from an EMBL/GenBank/DDBJ whole genome shotgun (WGS) entry which is preliminary data.</text>
</comment>
<sequence>METWFWILGWVLSFLTITGNGFTIFLVCSRRNLRTKTNAFIVSLAVADFCVGLSVIPSLFACDITNTCGRPQHLRSWVNVIRWLFSNTSVASLCGLVLDRFIAIVHPLKYLTLMTRRRIIQVIFFSWVLTVSYNALKATLFIFYFKTIPVPFIWLTIVSEFLPCVVLILCFVSMIFHVCRHDQLARTLAKQLRFNHQVSFKIHHEKSAVIMMGLVIGAFLVCYGMHLRCSFLTLSSSRCNDENYKIPFLVLNSAINPLAYAFFKRDIKKEFRRLIGWVMLARMVVFPKKHRTHYSRRKRCSQKVLQTRLLYTFPLKMYHRRNLRTKTDAIILSLAVADFCVVVERNSSSIFLRHYGKNTCYWPQHLLSWVNFIRWLFSNTSIGNLYSLQLDRLIAIVYPLKCISLIYDSSSNCPLAIFFFWTITFGFVVFQFSFRFSLKTSLATAPFNWLYIISLEIFPCALIITSFVSMIFHVGKHDRSART</sequence>
<keyword evidence="4 9" id="KW-1133">Transmembrane helix</keyword>
<dbReference type="Gene3D" id="1.20.1070.10">
    <property type="entry name" value="Rhodopsin 7-helix transmembrane proteins"/>
    <property type="match status" value="2"/>
</dbReference>
<organism evidence="11 12">
    <name type="scientific">Porites lobata</name>
    <dbReference type="NCBI Taxonomy" id="104759"/>
    <lineage>
        <taxon>Eukaryota</taxon>
        <taxon>Metazoa</taxon>
        <taxon>Cnidaria</taxon>
        <taxon>Anthozoa</taxon>
        <taxon>Hexacorallia</taxon>
        <taxon>Scleractinia</taxon>
        <taxon>Fungiina</taxon>
        <taxon>Poritidae</taxon>
        <taxon>Porites</taxon>
    </lineage>
</organism>
<evidence type="ECO:0000256" key="6">
    <source>
        <dbReference type="ARBA" id="ARBA00023136"/>
    </source>
</evidence>
<keyword evidence="7" id="KW-0675">Receptor</keyword>
<feature type="transmembrane region" description="Helical" evidence="9">
    <location>
        <begin position="80"/>
        <end position="98"/>
    </location>
</feature>
<dbReference type="Pfam" id="PF00001">
    <property type="entry name" value="7tm_1"/>
    <property type="match status" value="2"/>
</dbReference>
<feature type="domain" description="G-protein coupled receptors family 1 profile" evidence="10">
    <location>
        <begin position="307"/>
        <end position="483"/>
    </location>
</feature>
<dbReference type="PANTHER" id="PTHR24249:SF372">
    <property type="entry name" value="G-PROTEIN COUPLED RECEPTORS FAMILY 1 PROFILE DOMAIN-CONTAINING PROTEIN"/>
    <property type="match status" value="1"/>
</dbReference>
<keyword evidence="12" id="KW-1185">Reference proteome</keyword>
<evidence type="ECO:0000256" key="9">
    <source>
        <dbReference type="SAM" id="Phobius"/>
    </source>
</evidence>
<proteinExistence type="predicted"/>
<dbReference type="InterPro" id="IPR017452">
    <property type="entry name" value="GPCR_Rhodpsn_7TM"/>
</dbReference>